<dbReference type="AlphaFoldDB" id="A0AAI8QBD1"/>
<evidence type="ECO:0000256" key="1">
    <source>
        <dbReference type="ARBA" id="ARBA00010552"/>
    </source>
</evidence>
<comment type="similarity">
    <text evidence="1">Belongs to the RutC family.</text>
</comment>
<dbReference type="Pfam" id="PF01042">
    <property type="entry name" value="Ribonuc_L-PSP"/>
    <property type="match status" value="1"/>
</dbReference>
<keyword evidence="3" id="KW-1185">Reference proteome</keyword>
<dbReference type="Proteomes" id="UP000007886">
    <property type="component" value="Chromosome"/>
</dbReference>
<protein>
    <recommendedName>
        <fullName evidence="4">RidA family protein</fullName>
    </recommendedName>
</protein>
<gene>
    <name evidence="2" type="ORF">S23_20080</name>
</gene>
<accession>A0AAI8QBD1</accession>
<dbReference type="InterPro" id="IPR035709">
    <property type="entry name" value="YoaB-like"/>
</dbReference>
<dbReference type="CDD" id="cd06150">
    <property type="entry name" value="YjgF_YER057c_UK114_like_2"/>
    <property type="match status" value="1"/>
</dbReference>
<dbReference type="InterPro" id="IPR019897">
    <property type="entry name" value="RidA_CS"/>
</dbReference>
<sequence length="176" mass="19386">MVLGWQYTDPHPHVIVARPTQTLGSRASCHQRSPPVPYWHRRCYSKRSGPHAHRNIGLSMIKRVLPYEGLLHEVVEHDGVLYIGGIVPEDTSLDISGQANDVLGQLARLLETVGSDLAHVLQVTIYMTNLKEKAEFNAAWKAHFTATNLPARAAIGVADLGPGVRLEMTATAARIR</sequence>
<dbReference type="Gene3D" id="3.30.1330.40">
    <property type="entry name" value="RutC-like"/>
    <property type="match status" value="1"/>
</dbReference>
<name>A0AAI8QBD1_9BRAD</name>
<dbReference type="InterPro" id="IPR006175">
    <property type="entry name" value="YjgF/YER057c/UK114"/>
</dbReference>
<evidence type="ECO:0008006" key="4">
    <source>
        <dbReference type="Google" id="ProtNLM"/>
    </source>
</evidence>
<dbReference type="PANTHER" id="PTHR47328">
    <property type="match status" value="1"/>
</dbReference>
<dbReference type="InterPro" id="IPR035959">
    <property type="entry name" value="RutC-like_sf"/>
</dbReference>
<dbReference type="PANTHER" id="PTHR47328:SF1">
    <property type="entry name" value="RUTC FAMILY PROTEIN YOAB"/>
    <property type="match status" value="1"/>
</dbReference>
<dbReference type="KEGG" id="brs:S23_20080"/>
<organism evidence="2 3">
    <name type="scientific">Bradyrhizobium cosmicum</name>
    <dbReference type="NCBI Taxonomy" id="1404864"/>
    <lineage>
        <taxon>Bacteria</taxon>
        <taxon>Pseudomonadati</taxon>
        <taxon>Pseudomonadota</taxon>
        <taxon>Alphaproteobacteria</taxon>
        <taxon>Hyphomicrobiales</taxon>
        <taxon>Nitrobacteraceae</taxon>
        <taxon>Bradyrhizobium</taxon>
    </lineage>
</organism>
<proteinExistence type="inferred from homology"/>
<evidence type="ECO:0000313" key="2">
    <source>
        <dbReference type="EMBL" id="BAL75221.1"/>
    </source>
</evidence>
<reference evidence="2 3" key="1">
    <citation type="journal article" date="2012" name="Microbes Environ.">
        <title>Complete genome sequence of Bradyrhizobium sp. S23321: insights into symbiosis evolution in soil oligotrophs.</title>
        <authorList>
            <person name="Okubo T."/>
            <person name="Tsukui T."/>
            <person name="Maita H."/>
            <person name="Okamoto S."/>
            <person name="Oshima K."/>
            <person name="Fujisawa T."/>
            <person name="Saito A."/>
            <person name="Futamata H."/>
            <person name="Hattori R."/>
            <person name="Shimomura Y."/>
            <person name="Haruta S."/>
            <person name="Morimoto S."/>
            <person name="Wang Y."/>
            <person name="Sakai Y."/>
            <person name="Hattori M."/>
            <person name="Aizawa S."/>
            <person name="Nagashima K.V.P."/>
            <person name="Masuda S."/>
            <person name="Hattori T."/>
            <person name="Yamashita A."/>
            <person name="Bao Z."/>
            <person name="Hayatsu M."/>
            <person name="Kajiya-Kanegae H."/>
            <person name="Yoshinaga I."/>
            <person name="Sakamoto K."/>
            <person name="Toyota K."/>
            <person name="Nakao M."/>
            <person name="Kohara M."/>
            <person name="Anda M."/>
            <person name="Niwa R."/>
            <person name="Jung-Hwan P."/>
            <person name="Sameshima-Saito R."/>
            <person name="Tokuda S."/>
            <person name="Yamamoto S."/>
            <person name="Yamamoto S."/>
            <person name="Yokoyama T."/>
            <person name="Akutsu T."/>
            <person name="Nakamura Y."/>
            <person name="Nakahira-Yanaka Y."/>
            <person name="Takada Hoshino Y."/>
            <person name="Hirakawa H."/>
            <person name="Mitsui H."/>
            <person name="Terasawa K."/>
            <person name="Itakura M."/>
            <person name="Sato S."/>
            <person name="Ikeda-Ohtsubo W."/>
            <person name="Sakakura N."/>
            <person name="Kaminuma E."/>
            <person name="Minamisawa K."/>
        </authorList>
    </citation>
    <scope>NUCLEOTIDE SEQUENCE [LARGE SCALE GENOMIC DNA]</scope>
    <source>
        <strain evidence="2 3">S23321</strain>
    </source>
</reference>
<dbReference type="EMBL" id="AP012279">
    <property type="protein sequence ID" value="BAL75221.1"/>
    <property type="molecule type" value="Genomic_DNA"/>
</dbReference>
<dbReference type="SUPFAM" id="SSF55298">
    <property type="entry name" value="YjgF-like"/>
    <property type="match status" value="1"/>
</dbReference>
<evidence type="ECO:0000313" key="3">
    <source>
        <dbReference type="Proteomes" id="UP000007886"/>
    </source>
</evidence>
<dbReference type="PROSITE" id="PS01094">
    <property type="entry name" value="UPF0076"/>
    <property type="match status" value="1"/>
</dbReference>